<sequence>MSNLTDPRVLLALERTLLAWIRSALALIAFGFLIERSTLLGEILQPAQYQQKAIVSKIFAVIIVVVGMVVSVWSVRQYQIAFKSLNEYELIPGYKTSLVMFIGWFNVFCGVLLLITFFI</sequence>
<evidence type="ECO:0000256" key="5">
    <source>
        <dbReference type="SAM" id="Phobius"/>
    </source>
</evidence>
<keyword evidence="3 5" id="KW-1133">Transmembrane helix</keyword>
<dbReference type="GO" id="GO:0012505">
    <property type="term" value="C:endomembrane system"/>
    <property type="evidence" value="ECO:0007669"/>
    <property type="project" value="UniProtKB-SubCell"/>
</dbReference>
<dbReference type="AlphaFoldDB" id="A0A1E7RFC6"/>
<dbReference type="OrthoDB" id="582337at2"/>
<feature type="transmembrane region" description="Helical" evidence="5">
    <location>
        <begin position="54"/>
        <end position="76"/>
    </location>
</feature>
<accession>A0A1E7RFC6</accession>
<comment type="caution">
    <text evidence="7">The sequence shown here is derived from an EMBL/GenBank/DDBJ whole genome shotgun (WGS) entry which is preliminary data.</text>
</comment>
<comment type="subcellular location">
    <subcellularLocation>
        <location evidence="1">Endomembrane system</location>
        <topology evidence="1">Multi-pass membrane protein</topology>
    </subcellularLocation>
</comment>
<dbReference type="EMBL" id="MKKK01000001">
    <property type="protein sequence ID" value="OEY98003.1"/>
    <property type="molecule type" value="Genomic_DNA"/>
</dbReference>
<evidence type="ECO:0000256" key="3">
    <source>
        <dbReference type="ARBA" id="ARBA00022989"/>
    </source>
</evidence>
<proteinExistence type="predicted"/>
<feature type="transmembrane region" description="Helical" evidence="5">
    <location>
        <begin position="96"/>
        <end position="118"/>
    </location>
</feature>
<feature type="transmembrane region" description="Helical" evidence="5">
    <location>
        <begin position="17"/>
        <end position="34"/>
    </location>
</feature>
<dbReference type="Pfam" id="PF02656">
    <property type="entry name" value="DUF202"/>
    <property type="match status" value="1"/>
</dbReference>
<feature type="domain" description="DUF202" evidence="6">
    <location>
        <begin position="8"/>
        <end position="79"/>
    </location>
</feature>
<keyword evidence="8" id="KW-1185">Reference proteome</keyword>
<evidence type="ECO:0000256" key="1">
    <source>
        <dbReference type="ARBA" id="ARBA00004127"/>
    </source>
</evidence>
<protein>
    <recommendedName>
        <fullName evidence="6">DUF202 domain-containing protein</fullName>
    </recommendedName>
</protein>
<keyword evidence="4 5" id="KW-0472">Membrane</keyword>
<organism evidence="7 8">
    <name type="scientific">Acinetobacter qingfengensis</name>
    <dbReference type="NCBI Taxonomy" id="1262585"/>
    <lineage>
        <taxon>Bacteria</taxon>
        <taxon>Pseudomonadati</taxon>
        <taxon>Pseudomonadota</taxon>
        <taxon>Gammaproteobacteria</taxon>
        <taxon>Moraxellales</taxon>
        <taxon>Moraxellaceae</taxon>
        <taxon>Acinetobacter</taxon>
    </lineage>
</organism>
<keyword evidence="2 5" id="KW-0812">Transmembrane</keyword>
<evidence type="ECO:0000256" key="4">
    <source>
        <dbReference type="ARBA" id="ARBA00023136"/>
    </source>
</evidence>
<evidence type="ECO:0000259" key="6">
    <source>
        <dbReference type="Pfam" id="PF02656"/>
    </source>
</evidence>
<evidence type="ECO:0000313" key="8">
    <source>
        <dbReference type="Proteomes" id="UP000185895"/>
    </source>
</evidence>
<reference evidence="7 8" key="1">
    <citation type="submission" date="2016-09" db="EMBL/GenBank/DDBJ databases">
        <authorList>
            <person name="Capua I."/>
            <person name="De Benedictis P."/>
            <person name="Joannis T."/>
            <person name="Lombin L.H."/>
            <person name="Cattoli G."/>
        </authorList>
    </citation>
    <scope>NUCLEOTIDE SEQUENCE [LARGE SCALE GENOMIC DNA]</scope>
    <source>
        <strain evidence="7 8">ANC 4671</strain>
    </source>
</reference>
<gene>
    <name evidence="7" type="ORF">BJI46_00270</name>
</gene>
<evidence type="ECO:0000256" key="2">
    <source>
        <dbReference type="ARBA" id="ARBA00022692"/>
    </source>
</evidence>
<dbReference type="RefSeq" id="WP_070068384.1">
    <property type="nucleotide sequence ID" value="NZ_MKKK01000001.1"/>
</dbReference>
<dbReference type="InterPro" id="IPR003807">
    <property type="entry name" value="DUF202"/>
</dbReference>
<dbReference type="Proteomes" id="UP000185895">
    <property type="component" value="Unassembled WGS sequence"/>
</dbReference>
<name>A0A1E7RFC6_9GAMM</name>
<evidence type="ECO:0000313" key="7">
    <source>
        <dbReference type="EMBL" id="OEY98003.1"/>
    </source>
</evidence>